<keyword evidence="2" id="KW-0812">Transmembrane</keyword>
<evidence type="ECO:0000313" key="4">
    <source>
        <dbReference type="Proteomes" id="UP000823561"/>
    </source>
</evidence>
<feature type="region of interest" description="Disordered" evidence="1">
    <location>
        <begin position="33"/>
        <end position="85"/>
    </location>
</feature>
<feature type="compositionally biased region" description="Polar residues" evidence="1">
    <location>
        <begin position="165"/>
        <end position="216"/>
    </location>
</feature>
<gene>
    <name evidence="3" type="ORF">AALO_G00003940</name>
</gene>
<keyword evidence="4" id="KW-1185">Reference proteome</keyword>
<accession>A0AAV6HHU0</accession>
<dbReference type="Proteomes" id="UP000823561">
    <property type="component" value="Chromosome 1"/>
</dbReference>
<sequence length="337" mass="35562">MKHRSATKETPMNMKTTSYIFVGVLVILSNSGKLSGQSTDPPHTEPPTVQSDVGAPHSITISPSSPRMDAGEVASSAPPHVQTSHHAATLPYLSEATYVTALSPELSSVSGGRTDTATLHTTASLHTLSVLPQNDSSLSPKTVPFIASTADATSVPPGKGIAPTELTTPAASPNQTESNHLNTDPSTLAILPTQTTPESTHIPVSSQTTHQPTSKSVPEGTAVEITSLPPTPSPTQLLTSEAPQAPGHLSVAPPKQEEPPQLDVGDEDAAHEGHHPASPLDPILAGLVSIFIVCTAIASVLLFLKFRHRNEHPEFHRLHDLPMDDLLEDTPLSRYTY</sequence>
<evidence type="ECO:0000256" key="2">
    <source>
        <dbReference type="SAM" id="Phobius"/>
    </source>
</evidence>
<dbReference type="EMBL" id="JADWDJ010000001">
    <property type="protein sequence ID" value="KAG5285486.1"/>
    <property type="molecule type" value="Genomic_DNA"/>
</dbReference>
<comment type="caution">
    <text evidence="3">The sequence shown here is derived from an EMBL/GenBank/DDBJ whole genome shotgun (WGS) entry which is preliminary data.</text>
</comment>
<organism evidence="3 4">
    <name type="scientific">Alosa alosa</name>
    <name type="common">allis shad</name>
    <dbReference type="NCBI Taxonomy" id="278164"/>
    <lineage>
        <taxon>Eukaryota</taxon>
        <taxon>Metazoa</taxon>
        <taxon>Chordata</taxon>
        <taxon>Craniata</taxon>
        <taxon>Vertebrata</taxon>
        <taxon>Euteleostomi</taxon>
        <taxon>Actinopterygii</taxon>
        <taxon>Neopterygii</taxon>
        <taxon>Teleostei</taxon>
        <taxon>Clupei</taxon>
        <taxon>Clupeiformes</taxon>
        <taxon>Clupeoidei</taxon>
        <taxon>Clupeidae</taxon>
        <taxon>Alosa</taxon>
    </lineage>
</organism>
<protein>
    <submittedName>
        <fullName evidence="3">Uncharacterized protein</fullName>
    </submittedName>
</protein>
<reference evidence="3 4" key="1">
    <citation type="submission" date="2020-10" db="EMBL/GenBank/DDBJ databases">
        <title>Chromosome-scale genome assembly of the Allis shad, Alosa alosa.</title>
        <authorList>
            <person name="Margot Z."/>
            <person name="Christophe K."/>
            <person name="Cabau C."/>
            <person name="Louis A."/>
            <person name="Berthelot C."/>
            <person name="Parey E."/>
            <person name="Roest Crollius H."/>
            <person name="Montfort J."/>
            <person name="Robinson-Rechavi M."/>
            <person name="Bucao C."/>
            <person name="Bouchez O."/>
            <person name="Gislard M."/>
            <person name="Lluch J."/>
            <person name="Milhes M."/>
            <person name="Lampietro C."/>
            <person name="Lopez Roques C."/>
            <person name="Donnadieu C."/>
            <person name="Braasch I."/>
            <person name="Desvignes T."/>
            <person name="Postlethwait J."/>
            <person name="Bobe J."/>
            <person name="Guiguen Y."/>
        </authorList>
    </citation>
    <scope>NUCLEOTIDE SEQUENCE [LARGE SCALE GENOMIC DNA]</scope>
    <source>
        <strain evidence="3">M-15738</strain>
        <tissue evidence="3">Blood</tissue>
    </source>
</reference>
<name>A0AAV6HHU0_9TELE</name>
<evidence type="ECO:0000313" key="3">
    <source>
        <dbReference type="EMBL" id="KAG5285486.1"/>
    </source>
</evidence>
<keyword evidence="2" id="KW-1133">Transmembrane helix</keyword>
<feature type="transmembrane region" description="Helical" evidence="2">
    <location>
        <begin position="283"/>
        <end position="304"/>
    </location>
</feature>
<feature type="region of interest" description="Disordered" evidence="1">
    <location>
        <begin position="149"/>
        <end position="277"/>
    </location>
</feature>
<evidence type="ECO:0000256" key="1">
    <source>
        <dbReference type="SAM" id="MobiDB-lite"/>
    </source>
</evidence>
<dbReference type="AlphaFoldDB" id="A0AAV6HHU0"/>
<proteinExistence type="predicted"/>
<keyword evidence="2" id="KW-0472">Membrane</keyword>
<feature type="compositionally biased region" description="Polar residues" evidence="1">
    <location>
        <begin position="33"/>
        <end position="51"/>
    </location>
</feature>